<organism evidence="2 3">
    <name type="scientific">Corynespora cassiicola Philippines</name>
    <dbReference type="NCBI Taxonomy" id="1448308"/>
    <lineage>
        <taxon>Eukaryota</taxon>
        <taxon>Fungi</taxon>
        <taxon>Dikarya</taxon>
        <taxon>Ascomycota</taxon>
        <taxon>Pezizomycotina</taxon>
        <taxon>Dothideomycetes</taxon>
        <taxon>Pleosporomycetidae</taxon>
        <taxon>Pleosporales</taxon>
        <taxon>Corynesporascaceae</taxon>
        <taxon>Corynespora</taxon>
    </lineage>
</organism>
<feature type="domain" description="N-acetyltransferase" evidence="1">
    <location>
        <begin position="79"/>
        <end position="231"/>
    </location>
</feature>
<keyword evidence="2" id="KW-0012">Acyltransferase</keyword>
<name>A0A2T2NKM1_CORCC</name>
<protein>
    <submittedName>
        <fullName evidence="2">Acyl-CoA N-acyltransferase</fullName>
    </submittedName>
</protein>
<dbReference type="Pfam" id="PF00583">
    <property type="entry name" value="Acetyltransf_1"/>
    <property type="match status" value="1"/>
</dbReference>
<dbReference type="GO" id="GO:0016747">
    <property type="term" value="F:acyltransferase activity, transferring groups other than amino-acyl groups"/>
    <property type="evidence" value="ECO:0007669"/>
    <property type="project" value="InterPro"/>
</dbReference>
<evidence type="ECO:0000259" key="1">
    <source>
        <dbReference type="PROSITE" id="PS51186"/>
    </source>
</evidence>
<proteinExistence type="predicted"/>
<dbReference type="InterPro" id="IPR000182">
    <property type="entry name" value="GNAT_dom"/>
</dbReference>
<gene>
    <name evidence="2" type="ORF">BS50DRAFT_574317</name>
</gene>
<accession>A0A2T2NKM1</accession>
<dbReference type="SUPFAM" id="SSF55729">
    <property type="entry name" value="Acyl-CoA N-acyltransferases (Nat)"/>
    <property type="match status" value="1"/>
</dbReference>
<reference evidence="2 3" key="1">
    <citation type="journal article" date="2018" name="Front. Microbiol.">
        <title>Genome-Wide Analysis of Corynespora cassiicola Leaf Fall Disease Putative Effectors.</title>
        <authorList>
            <person name="Lopez D."/>
            <person name="Ribeiro S."/>
            <person name="Label P."/>
            <person name="Fumanal B."/>
            <person name="Venisse J.S."/>
            <person name="Kohler A."/>
            <person name="de Oliveira R.R."/>
            <person name="Labutti K."/>
            <person name="Lipzen A."/>
            <person name="Lail K."/>
            <person name="Bauer D."/>
            <person name="Ohm R.A."/>
            <person name="Barry K.W."/>
            <person name="Spatafora J."/>
            <person name="Grigoriev I.V."/>
            <person name="Martin F.M."/>
            <person name="Pujade-Renaud V."/>
        </authorList>
    </citation>
    <scope>NUCLEOTIDE SEQUENCE [LARGE SCALE GENOMIC DNA]</scope>
    <source>
        <strain evidence="2 3">Philippines</strain>
    </source>
</reference>
<sequence length="243" mass="26443">MATQDPSITITPVDSPSDFDGIFHCVREAFGRQAQDAVWALMNPNWTTPSGAASGAAKLRARWEKSQTSLTAAGHPTTIFLKAATPDGQIAGMAIWVQASFVPGQGEPPTDDLGADAMAELDPQDRAFAAQMFRSLWRRRIEVAREKAESGAEPPAIFVLDMCAVDPEFQRRGIAGRLVQWGLEEAKRRGGLEATTEGSAMGRKVYAKLGFKPEGEGEDIEYVVDEEFKGRDKPPNLFMRTGA</sequence>
<dbReference type="InterPro" id="IPR016181">
    <property type="entry name" value="Acyl_CoA_acyltransferase"/>
</dbReference>
<dbReference type="PANTHER" id="PTHR42791">
    <property type="entry name" value="GNAT FAMILY ACETYLTRANSFERASE"/>
    <property type="match status" value="1"/>
</dbReference>
<dbReference type="PROSITE" id="PS51186">
    <property type="entry name" value="GNAT"/>
    <property type="match status" value="1"/>
</dbReference>
<dbReference type="CDD" id="cd04301">
    <property type="entry name" value="NAT_SF"/>
    <property type="match status" value="1"/>
</dbReference>
<dbReference type="Gene3D" id="3.40.630.30">
    <property type="match status" value="1"/>
</dbReference>
<dbReference type="STRING" id="1448308.A0A2T2NKM1"/>
<dbReference type="OrthoDB" id="2832510at2759"/>
<evidence type="ECO:0000313" key="3">
    <source>
        <dbReference type="Proteomes" id="UP000240883"/>
    </source>
</evidence>
<dbReference type="EMBL" id="KZ678136">
    <property type="protein sequence ID" value="PSN65806.1"/>
    <property type="molecule type" value="Genomic_DNA"/>
</dbReference>
<dbReference type="InterPro" id="IPR052523">
    <property type="entry name" value="Trichothecene_AcTrans"/>
</dbReference>
<evidence type="ECO:0000313" key="2">
    <source>
        <dbReference type="EMBL" id="PSN65806.1"/>
    </source>
</evidence>
<keyword evidence="3" id="KW-1185">Reference proteome</keyword>
<dbReference type="AlphaFoldDB" id="A0A2T2NKM1"/>
<dbReference type="PANTHER" id="PTHR42791:SF14">
    <property type="entry name" value="N-ACETYLTRANSFERASE DOMAIN-CONTAINING PROTEIN"/>
    <property type="match status" value="1"/>
</dbReference>
<keyword evidence="2" id="KW-0808">Transferase</keyword>
<dbReference type="Proteomes" id="UP000240883">
    <property type="component" value="Unassembled WGS sequence"/>
</dbReference>